<proteinExistence type="predicted"/>
<protein>
    <submittedName>
        <fullName evidence="2">Uncharacterized protein</fullName>
    </submittedName>
</protein>
<reference evidence="1 4" key="3">
    <citation type="submission" date="2019-06" db="EMBL/GenBank/DDBJ databases">
        <title>Whole genome shotgun sequence of Brevibacillus reuszeri NBRC 15719.</title>
        <authorList>
            <person name="Hosoyama A."/>
            <person name="Uohara A."/>
            <person name="Ohji S."/>
            <person name="Ichikawa N."/>
        </authorList>
    </citation>
    <scope>NUCLEOTIDE SEQUENCE [LARGE SCALE GENOMIC DNA]</scope>
    <source>
        <strain evidence="1 4">NBRC 15719</strain>
    </source>
</reference>
<reference evidence="2" key="2">
    <citation type="submission" date="2015-07" db="EMBL/GenBank/DDBJ databases">
        <title>MeaNS - Measles Nucleotide Surveillance Program.</title>
        <authorList>
            <person name="Tran T."/>
            <person name="Druce J."/>
        </authorList>
    </citation>
    <scope>NUCLEOTIDE SEQUENCE</scope>
    <source>
        <strain evidence="2">DSM 9887</strain>
    </source>
</reference>
<keyword evidence="4" id="KW-1185">Reference proteome</keyword>
<name>A0A0K9YW49_9BACL</name>
<comment type="caution">
    <text evidence="2">The sequence shown here is derived from an EMBL/GenBank/DDBJ whole genome shotgun (WGS) entry which is preliminary data.</text>
</comment>
<dbReference type="EMBL" id="BJON01000031">
    <property type="protein sequence ID" value="GED72576.1"/>
    <property type="molecule type" value="Genomic_DNA"/>
</dbReference>
<evidence type="ECO:0000313" key="2">
    <source>
        <dbReference type="EMBL" id="KNB72959.1"/>
    </source>
</evidence>
<evidence type="ECO:0000313" key="1">
    <source>
        <dbReference type="EMBL" id="GED72576.1"/>
    </source>
</evidence>
<evidence type="ECO:0000313" key="4">
    <source>
        <dbReference type="Proteomes" id="UP000319578"/>
    </source>
</evidence>
<organism evidence="2 3">
    <name type="scientific">Brevibacillus reuszeri</name>
    <dbReference type="NCBI Taxonomy" id="54915"/>
    <lineage>
        <taxon>Bacteria</taxon>
        <taxon>Bacillati</taxon>
        <taxon>Bacillota</taxon>
        <taxon>Bacilli</taxon>
        <taxon>Bacillales</taxon>
        <taxon>Paenibacillaceae</taxon>
        <taxon>Brevibacillus</taxon>
    </lineage>
</organism>
<dbReference type="Proteomes" id="UP000036834">
    <property type="component" value="Unassembled WGS sequence"/>
</dbReference>
<accession>A0A0K9YW49</accession>
<dbReference type="Proteomes" id="UP000319578">
    <property type="component" value="Unassembled WGS sequence"/>
</dbReference>
<dbReference type="RefSeq" id="WP_049739011.1">
    <property type="nucleotide sequence ID" value="NZ_BJON01000031.1"/>
</dbReference>
<dbReference type="STRING" id="54915.ADS79_14150"/>
<evidence type="ECO:0000313" key="3">
    <source>
        <dbReference type="Proteomes" id="UP000036834"/>
    </source>
</evidence>
<reference evidence="3" key="1">
    <citation type="submission" date="2015-07" db="EMBL/GenBank/DDBJ databases">
        <title>Genome sequencing project for genomic taxonomy and phylogenomics of Bacillus-like bacteria.</title>
        <authorList>
            <person name="Liu B."/>
            <person name="Wang J."/>
            <person name="Zhu Y."/>
            <person name="Liu G."/>
            <person name="Chen Q."/>
            <person name="Chen Z."/>
            <person name="Lan J."/>
            <person name="Che J."/>
            <person name="Ge C."/>
            <person name="Shi H."/>
            <person name="Pan Z."/>
            <person name="Liu X."/>
        </authorList>
    </citation>
    <scope>NUCLEOTIDE SEQUENCE [LARGE SCALE GENOMIC DNA]</scope>
    <source>
        <strain evidence="3">DSM 9887</strain>
    </source>
</reference>
<dbReference type="PATRIC" id="fig|54915.3.peg.1855"/>
<gene>
    <name evidence="2" type="ORF">ADS79_14150</name>
    <name evidence="1" type="ORF">BRE01_62780</name>
</gene>
<dbReference type="AlphaFoldDB" id="A0A0K9YW49"/>
<dbReference type="EMBL" id="LGIQ01000007">
    <property type="protein sequence ID" value="KNB72959.1"/>
    <property type="molecule type" value="Genomic_DNA"/>
</dbReference>
<sequence>MIWIVCVDFNLDPQVNVFGDDISANEHYKNVLETFEEEIRDGSATVYMCKVEKFNGSPITYDENGIPRKLVITE</sequence>